<dbReference type="EMBL" id="JABSTU010000007">
    <property type="protein sequence ID" value="KAH8026598.1"/>
    <property type="molecule type" value="Genomic_DNA"/>
</dbReference>
<feature type="region of interest" description="Disordered" evidence="1">
    <location>
        <begin position="49"/>
        <end position="74"/>
    </location>
</feature>
<evidence type="ECO:0000313" key="2">
    <source>
        <dbReference type="EMBL" id="KAH8026598.1"/>
    </source>
</evidence>
<feature type="compositionally biased region" description="Basic and acidic residues" evidence="1">
    <location>
        <begin position="63"/>
        <end position="74"/>
    </location>
</feature>
<comment type="caution">
    <text evidence="2">The sequence shown here is derived from an EMBL/GenBank/DDBJ whole genome shotgun (WGS) entry which is preliminary data.</text>
</comment>
<evidence type="ECO:0000313" key="3">
    <source>
        <dbReference type="Proteomes" id="UP000821866"/>
    </source>
</evidence>
<dbReference type="AlphaFoldDB" id="A0A9J6DX29"/>
<accession>A0A9J6DX29</accession>
<dbReference type="Proteomes" id="UP000821866">
    <property type="component" value="Unassembled WGS sequence"/>
</dbReference>
<feature type="region of interest" description="Disordered" evidence="1">
    <location>
        <begin position="87"/>
        <end position="159"/>
    </location>
</feature>
<dbReference type="VEuPathDB" id="VectorBase:LOC119161631"/>
<proteinExistence type="predicted"/>
<reference evidence="2" key="2">
    <citation type="submission" date="2021-09" db="EMBL/GenBank/DDBJ databases">
        <authorList>
            <person name="Jia N."/>
            <person name="Wang J."/>
            <person name="Shi W."/>
            <person name="Du L."/>
            <person name="Sun Y."/>
            <person name="Zhan W."/>
            <person name="Jiang J."/>
            <person name="Wang Q."/>
            <person name="Zhang B."/>
            <person name="Ji P."/>
            <person name="Sakyi L.B."/>
            <person name="Cui X."/>
            <person name="Yuan T."/>
            <person name="Jiang B."/>
            <person name="Yang W."/>
            <person name="Lam T.T.-Y."/>
            <person name="Chang Q."/>
            <person name="Ding S."/>
            <person name="Wang X."/>
            <person name="Zhu J."/>
            <person name="Ruan X."/>
            <person name="Zhao L."/>
            <person name="Wei J."/>
            <person name="Que T."/>
            <person name="Du C."/>
            <person name="Cheng J."/>
            <person name="Dai P."/>
            <person name="Han X."/>
            <person name="Huang E."/>
            <person name="Gao Y."/>
            <person name="Liu J."/>
            <person name="Shao H."/>
            <person name="Ye R."/>
            <person name="Li L."/>
            <person name="Wei W."/>
            <person name="Wang X."/>
            <person name="Wang C."/>
            <person name="Huo Q."/>
            <person name="Li W."/>
            <person name="Guo W."/>
            <person name="Chen H."/>
            <person name="Chen S."/>
            <person name="Zhou L."/>
            <person name="Zhou L."/>
            <person name="Ni X."/>
            <person name="Tian J."/>
            <person name="Zhou Y."/>
            <person name="Sheng Y."/>
            <person name="Liu T."/>
            <person name="Pan Y."/>
            <person name="Xia L."/>
            <person name="Li J."/>
            <person name="Zhao F."/>
            <person name="Cao W."/>
        </authorList>
    </citation>
    <scope>NUCLEOTIDE SEQUENCE</scope>
    <source>
        <strain evidence="2">Rmic-2018</strain>
        <tissue evidence="2">Larvae</tissue>
    </source>
</reference>
<name>A0A9J6DX29_RHIMP</name>
<organism evidence="2 3">
    <name type="scientific">Rhipicephalus microplus</name>
    <name type="common">Cattle tick</name>
    <name type="synonym">Boophilus microplus</name>
    <dbReference type="NCBI Taxonomy" id="6941"/>
    <lineage>
        <taxon>Eukaryota</taxon>
        <taxon>Metazoa</taxon>
        <taxon>Ecdysozoa</taxon>
        <taxon>Arthropoda</taxon>
        <taxon>Chelicerata</taxon>
        <taxon>Arachnida</taxon>
        <taxon>Acari</taxon>
        <taxon>Parasitiformes</taxon>
        <taxon>Ixodida</taxon>
        <taxon>Ixodoidea</taxon>
        <taxon>Ixodidae</taxon>
        <taxon>Rhipicephalinae</taxon>
        <taxon>Rhipicephalus</taxon>
        <taxon>Boophilus</taxon>
    </lineage>
</organism>
<keyword evidence="3" id="KW-1185">Reference proteome</keyword>
<gene>
    <name evidence="2" type="ORF">HPB51_022200</name>
</gene>
<protein>
    <submittedName>
        <fullName evidence="2">Uncharacterized protein</fullName>
    </submittedName>
</protein>
<sequence length="159" mass="17383">MVRVKKPSVAFKGDISFSKPRKVIEQCGPASFILDDGKTWNAAKLCKMPARRPGDNGLQQHSAGREYSFHHDPGDATLLTATWQPVSAEASAPAAKPVPRADYDSRSPTRPAAGQLPAAETVSRPPLNTTEEPVVSCPPGRSIQPHRERQRPDRYAYKV</sequence>
<reference evidence="2" key="1">
    <citation type="journal article" date="2020" name="Cell">
        <title>Large-Scale Comparative Analyses of Tick Genomes Elucidate Their Genetic Diversity and Vector Capacities.</title>
        <authorList>
            <consortium name="Tick Genome and Microbiome Consortium (TIGMIC)"/>
            <person name="Jia N."/>
            <person name="Wang J."/>
            <person name="Shi W."/>
            <person name="Du L."/>
            <person name="Sun Y."/>
            <person name="Zhan W."/>
            <person name="Jiang J.F."/>
            <person name="Wang Q."/>
            <person name="Zhang B."/>
            <person name="Ji P."/>
            <person name="Bell-Sakyi L."/>
            <person name="Cui X.M."/>
            <person name="Yuan T.T."/>
            <person name="Jiang B.G."/>
            <person name="Yang W.F."/>
            <person name="Lam T.T."/>
            <person name="Chang Q.C."/>
            <person name="Ding S.J."/>
            <person name="Wang X.J."/>
            <person name="Zhu J.G."/>
            <person name="Ruan X.D."/>
            <person name="Zhao L."/>
            <person name="Wei J.T."/>
            <person name="Ye R.Z."/>
            <person name="Que T.C."/>
            <person name="Du C.H."/>
            <person name="Zhou Y.H."/>
            <person name="Cheng J.X."/>
            <person name="Dai P.F."/>
            <person name="Guo W.B."/>
            <person name="Han X.H."/>
            <person name="Huang E.J."/>
            <person name="Li L.F."/>
            <person name="Wei W."/>
            <person name="Gao Y.C."/>
            <person name="Liu J.Z."/>
            <person name="Shao H.Z."/>
            <person name="Wang X."/>
            <person name="Wang C.C."/>
            <person name="Yang T.C."/>
            <person name="Huo Q.B."/>
            <person name="Li W."/>
            <person name="Chen H.Y."/>
            <person name="Chen S.E."/>
            <person name="Zhou L.G."/>
            <person name="Ni X.B."/>
            <person name="Tian J.H."/>
            <person name="Sheng Y."/>
            <person name="Liu T."/>
            <person name="Pan Y.S."/>
            <person name="Xia L.Y."/>
            <person name="Li J."/>
            <person name="Zhao F."/>
            <person name="Cao W.C."/>
        </authorList>
    </citation>
    <scope>NUCLEOTIDE SEQUENCE</scope>
    <source>
        <strain evidence="2">Rmic-2018</strain>
    </source>
</reference>
<evidence type="ECO:0000256" key="1">
    <source>
        <dbReference type="SAM" id="MobiDB-lite"/>
    </source>
</evidence>
<feature type="compositionally biased region" description="Basic and acidic residues" evidence="1">
    <location>
        <begin position="145"/>
        <end position="159"/>
    </location>
</feature>